<organism evidence="1">
    <name type="scientific">marine sediment metagenome</name>
    <dbReference type="NCBI Taxonomy" id="412755"/>
    <lineage>
        <taxon>unclassified sequences</taxon>
        <taxon>metagenomes</taxon>
        <taxon>ecological metagenomes</taxon>
    </lineage>
</organism>
<sequence length="167" mass="19146">MKGRKIKVIAPLEKFDCKRQNVGLSENLRIRAVLDKERKRIWEIGRMLRTPVFLHGTIETLKYGLETFYETKTEPLAEGPPPSLIEGISRAVSALRLYKAGKVGCSIVLVLGERSFIHFTGGLPNISLPMFGREYVLTEVEIEEFKKFWSRFKGVDTTKKELKFLEV</sequence>
<comment type="caution">
    <text evidence="1">The sequence shown here is derived from an EMBL/GenBank/DDBJ whole genome shotgun (WGS) entry which is preliminary data.</text>
</comment>
<name>X1G741_9ZZZZ</name>
<accession>X1G741</accession>
<proteinExistence type="predicted"/>
<gene>
    <name evidence="1" type="ORF">S03H2_38118</name>
</gene>
<feature type="non-terminal residue" evidence="1">
    <location>
        <position position="167"/>
    </location>
</feature>
<protein>
    <submittedName>
        <fullName evidence="1">Uncharacterized protein</fullName>
    </submittedName>
</protein>
<dbReference type="EMBL" id="BARU01023488">
    <property type="protein sequence ID" value="GAH53726.1"/>
    <property type="molecule type" value="Genomic_DNA"/>
</dbReference>
<reference evidence="1" key="1">
    <citation type="journal article" date="2014" name="Front. Microbiol.">
        <title>High frequency of phylogenetically diverse reductive dehalogenase-homologous genes in deep subseafloor sedimentary metagenomes.</title>
        <authorList>
            <person name="Kawai M."/>
            <person name="Futagami T."/>
            <person name="Toyoda A."/>
            <person name="Takaki Y."/>
            <person name="Nishi S."/>
            <person name="Hori S."/>
            <person name="Arai W."/>
            <person name="Tsubouchi T."/>
            <person name="Morono Y."/>
            <person name="Uchiyama I."/>
            <person name="Ito T."/>
            <person name="Fujiyama A."/>
            <person name="Inagaki F."/>
            <person name="Takami H."/>
        </authorList>
    </citation>
    <scope>NUCLEOTIDE SEQUENCE</scope>
    <source>
        <strain evidence="1">Expedition CK06-06</strain>
    </source>
</reference>
<evidence type="ECO:0000313" key="1">
    <source>
        <dbReference type="EMBL" id="GAH53726.1"/>
    </source>
</evidence>
<dbReference type="AlphaFoldDB" id="X1G741"/>